<comment type="caution">
    <text evidence="1">The sequence shown here is derived from an EMBL/GenBank/DDBJ whole genome shotgun (WGS) entry which is preliminary data.</text>
</comment>
<keyword evidence="2" id="KW-1185">Reference proteome</keyword>
<dbReference type="AlphaFoldDB" id="A0A438MHU2"/>
<sequence>MRVLTSSGPATRRRDPTDGWTVAKALEAARLADPDVRTAMG</sequence>
<evidence type="ECO:0000313" key="2">
    <source>
        <dbReference type="Proteomes" id="UP000284824"/>
    </source>
</evidence>
<dbReference type="Proteomes" id="UP000284824">
    <property type="component" value="Unassembled WGS sequence"/>
</dbReference>
<protein>
    <submittedName>
        <fullName evidence="1">Uncharacterized protein</fullName>
    </submittedName>
</protein>
<reference evidence="1 2" key="1">
    <citation type="submission" date="2019-01" db="EMBL/GenBank/DDBJ databases">
        <title>Sequencing the genomes of 1000 actinobacteria strains.</title>
        <authorList>
            <person name="Klenk H.-P."/>
        </authorList>
    </citation>
    <scope>NUCLEOTIDE SEQUENCE [LARGE SCALE GENOMIC DNA]</scope>
    <source>
        <strain evidence="1 2">DSM 43925</strain>
    </source>
</reference>
<name>A0A438MHU2_9ACTN</name>
<dbReference type="EMBL" id="SAUN01000001">
    <property type="protein sequence ID" value="RVX45001.1"/>
    <property type="molecule type" value="Genomic_DNA"/>
</dbReference>
<gene>
    <name evidence="1" type="ORF">EDD27_7777</name>
</gene>
<proteinExistence type="predicted"/>
<dbReference type="RefSeq" id="WP_277750781.1">
    <property type="nucleotide sequence ID" value="NZ_SAUN01000001.1"/>
</dbReference>
<organism evidence="1 2">
    <name type="scientific">Nonomuraea polychroma</name>
    <dbReference type="NCBI Taxonomy" id="46176"/>
    <lineage>
        <taxon>Bacteria</taxon>
        <taxon>Bacillati</taxon>
        <taxon>Actinomycetota</taxon>
        <taxon>Actinomycetes</taxon>
        <taxon>Streptosporangiales</taxon>
        <taxon>Streptosporangiaceae</taxon>
        <taxon>Nonomuraea</taxon>
    </lineage>
</organism>
<accession>A0A438MHU2</accession>
<evidence type="ECO:0000313" key="1">
    <source>
        <dbReference type="EMBL" id="RVX45001.1"/>
    </source>
</evidence>